<evidence type="ECO:0000313" key="3">
    <source>
        <dbReference type="Proteomes" id="UP001281003"/>
    </source>
</evidence>
<feature type="compositionally biased region" description="Low complexity" evidence="1">
    <location>
        <begin position="104"/>
        <end position="118"/>
    </location>
</feature>
<sequence>MPVVGKTGPVICNGTNPPKSRKSGAPTTSKSMNPEAPVFVPKGLVPTPPSPVPLPEGVKYQYRVPIQQPYYSGHVYETYALVDGRRIRRTASDLGIWSVASEAEATPQQAPRPQTAPANVPFADVPPHEEFGVNATREVMALLGIEYHPRGDGTPKRST</sequence>
<proteinExistence type="predicted"/>
<accession>A0AAE0UDI7</accession>
<keyword evidence="3" id="KW-1185">Reference proteome</keyword>
<dbReference type="EMBL" id="JAUTDP010000004">
    <property type="protein sequence ID" value="KAK3400221.1"/>
    <property type="molecule type" value="Genomic_DNA"/>
</dbReference>
<name>A0AAE0UDI7_SORBR</name>
<reference evidence="2" key="1">
    <citation type="journal article" date="2023" name="Mol. Phylogenet. Evol.">
        <title>Genome-scale phylogeny and comparative genomics of the fungal order Sordariales.</title>
        <authorList>
            <person name="Hensen N."/>
            <person name="Bonometti L."/>
            <person name="Westerberg I."/>
            <person name="Brannstrom I.O."/>
            <person name="Guillou S."/>
            <person name="Cros-Aarteil S."/>
            <person name="Calhoun S."/>
            <person name="Haridas S."/>
            <person name="Kuo A."/>
            <person name="Mondo S."/>
            <person name="Pangilinan J."/>
            <person name="Riley R."/>
            <person name="LaButti K."/>
            <person name="Andreopoulos B."/>
            <person name="Lipzen A."/>
            <person name="Chen C."/>
            <person name="Yan M."/>
            <person name="Daum C."/>
            <person name="Ng V."/>
            <person name="Clum A."/>
            <person name="Steindorff A."/>
            <person name="Ohm R.A."/>
            <person name="Martin F."/>
            <person name="Silar P."/>
            <person name="Natvig D.O."/>
            <person name="Lalanne C."/>
            <person name="Gautier V."/>
            <person name="Ament-Velasquez S.L."/>
            <person name="Kruys A."/>
            <person name="Hutchinson M.I."/>
            <person name="Powell A.J."/>
            <person name="Barry K."/>
            <person name="Miller A.N."/>
            <person name="Grigoriev I.V."/>
            <person name="Debuchy R."/>
            <person name="Gladieux P."/>
            <person name="Hiltunen Thoren M."/>
            <person name="Johannesson H."/>
        </authorList>
    </citation>
    <scope>NUCLEOTIDE SEQUENCE</scope>
    <source>
        <strain evidence="2">FGSC 1904</strain>
    </source>
</reference>
<protein>
    <submittedName>
        <fullName evidence="2">Uncharacterized protein</fullName>
    </submittedName>
</protein>
<feature type="region of interest" description="Disordered" evidence="1">
    <location>
        <begin position="1"/>
        <end position="37"/>
    </location>
</feature>
<evidence type="ECO:0000256" key="1">
    <source>
        <dbReference type="SAM" id="MobiDB-lite"/>
    </source>
</evidence>
<reference evidence="2" key="2">
    <citation type="submission" date="2023-07" db="EMBL/GenBank/DDBJ databases">
        <authorList>
            <consortium name="Lawrence Berkeley National Laboratory"/>
            <person name="Haridas S."/>
            <person name="Hensen N."/>
            <person name="Bonometti L."/>
            <person name="Westerberg I."/>
            <person name="Brannstrom I.O."/>
            <person name="Guillou S."/>
            <person name="Cros-Aarteil S."/>
            <person name="Calhoun S."/>
            <person name="Kuo A."/>
            <person name="Mondo S."/>
            <person name="Pangilinan J."/>
            <person name="Riley R."/>
            <person name="LaButti K."/>
            <person name="Andreopoulos B."/>
            <person name="Lipzen A."/>
            <person name="Chen C."/>
            <person name="Yanf M."/>
            <person name="Daum C."/>
            <person name="Ng V."/>
            <person name="Clum A."/>
            <person name="Steindorff A."/>
            <person name="Ohm R."/>
            <person name="Martin F."/>
            <person name="Silar P."/>
            <person name="Natvig D."/>
            <person name="Lalanne C."/>
            <person name="Gautier V."/>
            <person name="Ament-velasquez S.L."/>
            <person name="Kruys A."/>
            <person name="Hutchinson M.I."/>
            <person name="Powell A.J."/>
            <person name="Barry K."/>
            <person name="Miller A.N."/>
            <person name="Grigoriev I.V."/>
            <person name="Debuchy R."/>
            <person name="Gladieux P."/>
            <person name="Thoren M.H."/>
            <person name="Johannesson H."/>
        </authorList>
    </citation>
    <scope>NUCLEOTIDE SEQUENCE</scope>
    <source>
        <strain evidence="2">FGSC 1904</strain>
    </source>
</reference>
<dbReference type="AlphaFoldDB" id="A0AAE0UDI7"/>
<comment type="caution">
    <text evidence="2">The sequence shown here is derived from an EMBL/GenBank/DDBJ whole genome shotgun (WGS) entry which is preliminary data.</text>
</comment>
<organism evidence="2 3">
    <name type="scientific">Sordaria brevicollis</name>
    <dbReference type="NCBI Taxonomy" id="83679"/>
    <lineage>
        <taxon>Eukaryota</taxon>
        <taxon>Fungi</taxon>
        <taxon>Dikarya</taxon>
        <taxon>Ascomycota</taxon>
        <taxon>Pezizomycotina</taxon>
        <taxon>Sordariomycetes</taxon>
        <taxon>Sordariomycetidae</taxon>
        <taxon>Sordariales</taxon>
        <taxon>Sordariaceae</taxon>
        <taxon>Sordaria</taxon>
    </lineage>
</organism>
<feature type="region of interest" description="Disordered" evidence="1">
    <location>
        <begin position="104"/>
        <end position="128"/>
    </location>
</feature>
<dbReference type="Proteomes" id="UP001281003">
    <property type="component" value="Unassembled WGS sequence"/>
</dbReference>
<evidence type="ECO:0000313" key="2">
    <source>
        <dbReference type="EMBL" id="KAK3400221.1"/>
    </source>
</evidence>
<gene>
    <name evidence="2" type="ORF">B0T20DRAFT_478066</name>
</gene>